<name>A0ACB7TPC1_HYAAI</name>
<evidence type="ECO:0000313" key="2">
    <source>
        <dbReference type="Proteomes" id="UP000821845"/>
    </source>
</evidence>
<gene>
    <name evidence="1" type="ORF">HPB50_026118</name>
</gene>
<keyword evidence="2" id="KW-1185">Reference proteome</keyword>
<accession>A0ACB7TPC1</accession>
<evidence type="ECO:0000313" key="1">
    <source>
        <dbReference type="EMBL" id="KAH6948760.1"/>
    </source>
</evidence>
<comment type="caution">
    <text evidence="1">The sequence shown here is derived from an EMBL/GenBank/DDBJ whole genome shotgun (WGS) entry which is preliminary data.</text>
</comment>
<sequence length="112" mass="12309">MNAARFADSGGRLAHSVAWRYTSRVLAPRSSASSPTERARLTEEKRARGLGGDLRARAAAGRGGRMTRHSADSLYRRPRKVVEFAPRALGASSYRSPATRQNENAGERAKRR</sequence>
<reference evidence="1" key="1">
    <citation type="submission" date="2020-05" db="EMBL/GenBank/DDBJ databases">
        <title>Large-scale comparative analyses of tick genomes elucidate their genetic diversity and vector capacities.</title>
        <authorList>
            <person name="Jia N."/>
            <person name="Wang J."/>
            <person name="Shi W."/>
            <person name="Du L."/>
            <person name="Sun Y."/>
            <person name="Zhan W."/>
            <person name="Jiang J."/>
            <person name="Wang Q."/>
            <person name="Zhang B."/>
            <person name="Ji P."/>
            <person name="Sakyi L.B."/>
            <person name="Cui X."/>
            <person name="Yuan T."/>
            <person name="Jiang B."/>
            <person name="Yang W."/>
            <person name="Lam T.T.-Y."/>
            <person name="Chang Q."/>
            <person name="Ding S."/>
            <person name="Wang X."/>
            <person name="Zhu J."/>
            <person name="Ruan X."/>
            <person name="Zhao L."/>
            <person name="Wei J."/>
            <person name="Que T."/>
            <person name="Du C."/>
            <person name="Cheng J."/>
            <person name="Dai P."/>
            <person name="Han X."/>
            <person name="Huang E."/>
            <person name="Gao Y."/>
            <person name="Liu J."/>
            <person name="Shao H."/>
            <person name="Ye R."/>
            <person name="Li L."/>
            <person name="Wei W."/>
            <person name="Wang X."/>
            <person name="Wang C."/>
            <person name="Yang T."/>
            <person name="Huo Q."/>
            <person name="Li W."/>
            <person name="Guo W."/>
            <person name="Chen H."/>
            <person name="Zhou L."/>
            <person name="Ni X."/>
            <person name="Tian J."/>
            <person name="Zhou Y."/>
            <person name="Sheng Y."/>
            <person name="Liu T."/>
            <person name="Pan Y."/>
            <person name="Xia L."/>
            <person name="Li J."/>
            <person name="Zhao F."/>
            <person name="Cao W."/>
        </authorList>
    </citation>
    <scope>NUCLEOTIDE SEQUENCE</scope>
    <source>
        <strain evidence="1">Hyas-2018</strain>
    </source>
</reference>
<organism evidence="1 2">
    <name type="scientific">Hyalomma asiaticum</name>
    <name type="common">Tick</name>
    <dbReference type="NCBI Taxonomy" id="266040"/>
    <lineage>
        <taxon>Eukaryota</taxon>
        <taxon>Metazoa</taxon>
        <taxon>Ecdysozoa</taxon>
        <taxon>Arthropoda</taxon>
        <taxon>Chelicerata</taxon>
        <taxon>Arachnida</taxon>
        <taxon>Acari</taxon>
        <taxon>Parasitiformes</taxon>
        <taxon>Ixodida</taxon>
        <taxon>Ixodoidea</taxon>
        <taxon>Ixodidae</taxon>
        <taxon>Hyalomminae</taxon>
        <taxon>Hyalomma</taxon>
    </lineage>
</organism>
<dbReference type="EMBL" id="CM023481">
    <property type="protein sequence ID" value="KAH6948760.1"/>
    <property type="molecule type" value="Genomic_DNA"/>
</dbReference>
<protein>
    <submittedName>
        <fullName evidence="1">Uncharacterized protein</fullName>
    </submittedName>
</protein>
<proteinExistence type="predicted"/>
<dbReference type="Proteomes" id="UP000821845">
    <property type="component" value="Chromosome 1"/>
</dbReference>